<dbReference type="EMBL" id="FOMO01000002">
    <property type="protein sequence ID" value="SFD59005.1"/>
    <property type="molecule type" value="Genomic_DNA"/>
</dbReference>
<sequence>MPTIAHSSASLCTGVSPAALGWPRDALLRRRRAVLFAFTFSPHTAA</sequence>
<protein>
    <submittedName>
        <fullName evidence="1">Uncharacterized protein</fullName>
    </submittedName>
</protein>
<evidence type="ECO:0000313" key="2">
    <source>
        <dbReference type="Proteomes" id="UP000243950"/>
    </source>
</evidence>
<reference evidence="2" key="1">
    <citation type="submission" date="2016-10" db="EMBL/GenBank/DDBJ databases">
        <authorList>
            <person name="Varghese N."/>
            <person name="Submissions S."/>
        </authorList>
    </citation>
    <scope>NUCLEOTIDE SEQUENCE [LARGE SCALE GENOMIC DNA]</scope>
    <source>
        <strain evidence="2">JCM 2783</strain>
    </source>
</reference>
<dbReference type="RefSeq" id="WP_167363096.1">
    <property type="nucleotide sequence ID" value="NZ_BSSG01000002.1"/>
</dbReference>
<dbReference type="AlphaFoldDB" id="A0A1I1TKC8"/>
<proteinExistence type="predicted"/>
<name>A0A1I1TKC8_PSEOC</name>
<keyword evidence="2" id="KW-1185">Reference proteome</keyword>
<evidence type="ECO:0000313" key="1">
    <source>
        <dbReference type="EMBL" id="SFD59005.1"/>
    </source>
</evidence>
<gene>
    <name evidence="1" type="ORF">SAMN05216372_102597</name>
</gene>
<dbReference type="Proteomes" id="UP000243950">
    <property type="component" value="Unassembled WGS sequence"/>
</dbReference>
<accession>A0A1I1TKC8</accession>
<organism evidence="1 2">
    <name type="scientific">Pseudomonas straminea</name>
    <dbReference type="NCBI Taxonomy" id="47882"/>
    <lineage>
        <taxon>Bacteria</taxon>
        <taxon>Pseudomonadati</taxon>
        <taxon>Pseudomonadota</taxon>
        <taxon>Gammaproteobacteria</taxon>
        <taxon>Pseudomonadales</taxon>
        <taxon>Pseudomonadaceae</taxon>
        <taxon>Phytopseudomonas</taxon>
    </lineage>
</organism>